<sequence length="106" mass="11408">MTSRLRSATPPPGVSCQCFHSTKERPKSLMESILVAKMEQVTLGQPGQGQSASKPPLIRTDSIDSSSSFGSANSFASSDICRCDDCLLGIADLYAQPEEGEKKKKR</sequence>
<dbReference type="Proteomes" id="UP000625711">
    <property type="component" value="Unassembled WGS sequence"/>
</dbReference>
<comment type="caution">
    <text evidence="2">The sequence shown here is derived from an EMBL/GenBank/DDBJ whole genome shotgun (WGS) entry which is preliminary data.</text>
</comment>
<dbReference type="AlphaFoldDB" id="A0A834IYN4"/>
<feature type="region of interest" description="Disordered" evidence="1">
    <location>
        <begin position="1"/>
        <end position="20"/>
    </location>
</feature>
<feature type="region of interest" description="Disordered" evidence="1">
    <location>
        <begin position="41"/>
        <end position="75"/>
    </location>
</feature>
<organism evidence="2 3">
    <name type="scientific">Rhynchophorus ferrugineus</name>
    <name type="common">Red palm weevil</name>
    <name type="synonym">Curculio ferrugineus</name>
    <dbReference type="NCBI Taxonomy" id="354439"/>
    <lineage>
        <taxon>Eukaryota</taxon>
        <taxon>Metazoa</taxon>
        <taxon>Ecdysozoa</taxon>
        <taxon>Arthropoda</taxon>
        <taxon>Hexapoda</taxon>
        <taxon>Insecta</taxon>
        <taxon>Pterygota</taxon>
        <taxon>Neoptera</taxon>
        <taxon>Endopterygota</taxon>
        <taxon>Coleoptera</taxon>
        <taxon>Polyphaga</taxon>
        <taxon>Cucujiformia</taxon>
        <taxon>Curculionidae</taxon>
        <taxon>Dryophthorinae</taxon>
        <taxon>Rhynchophorus</taxon>
    </lineage>
</organism>
<gene>
    <name evidence="2" type="ORF">GWI33_002277</name>
</gene>
<keyword evidence="3" id="KW-1185">Reference proteome</keyword>
<evidence type="ECO:0000313" key="3">
    <source>
        <dbReference type="Proteomes" id="UP000625711"/>
    </source>
</evidence>
<feature type="compositionally biased region" description="Polar residues" evidence="1">
    <location>
        <begin position="42"/>
        <end position="53"/>
    </location>
</feature>
<evidence type="ECO:0000313" key="2">
    <source>
        <dbReference type="EMBL" id="KAF7282627.1"/>
    </source>
</evidence>
<proteinExistence type="predicted"/>
<feature type="compositionally biased region" description="Low complexity" evidence="1">
    <location>
        <begin position="63"/>
        <end position="75"/>
    </location>
</feature>
<name>A0A834IYN4_RHYFE</name>
<evidence type="ECO:0000256" key="1">
    <source>
        <dbReference type="SAM" id="MobiDB-lite"/>
    </source>
</evidence>
<accession>A0A834IYN4</accession>
<dbReference type="EMBL" id="JAACXV010000163">
    <property type="protein sequence ID" value="KAF7282627.1"/>
    <property type="molecule type" value="Genomic_DNA"/>
</dbReference>
<dbReference type="OrthoDB" id="6626515at2759"/>
<protein>
    <submittedName>
        <fullName evidence="2">Uncharacterized protein</fullName>
    </submittedName>
</protein>
<reference evidence="2" key="1">
    <citation type="submission" date="2020-08" db="EMBL/GenBank/DDBJ databases">
        <title>Genome sequencing and assembly of the red palm weevil Rhynchophorus ferrugineus.</title>
        <authorList>
            <person name="Dias G.B."/>
            <person name="Bergman C.M."/>
            <person name="Manee M."/>
        </authorList>
    </citation>
    <scope>NUCLEOTIDE SEQUENCE</scope>
    <source>
        <strain evidence="2">AA-2017</strain>
        <tissue evidence="2">Whole larva</tissue>
    </source>
</reference>